<dbReference type="EMBL" id="MU150265">
    <property type="protein sequence ID" value="KAF9463163.1"/>
    <property type="molecule type" value="Genomic_DNA"/>
</dbReference>
<comment type="caution">
    <text evidence="2">The sequence shown here is derived from an EMBL/GenBank/DDBJ whole genome shotgun (WGS) entry which is preliminary data.</text>
</comment>
<keyword evidence="3" id="KW-1185">Reference proteome</keyword>
<dbReference type="Gene3D" id="1.10.510.10">
    <property type="entry name" value="Transferase(Phosphotransferase) domain 1"/>
    <property type="match status" value="1"/>
</dbReference>
<proteinExistence type="predicted"/>
<evidence type="ECO:0000259" key="1">
    <source>
        <dbReference type="PROSITE" id="PS50011"/>
    </source>
</evidence>
<dbReference type="PANTHER" id="PTHR38248:SF2">
    <property type="entry name" value="FUNK1 11"/>
    <property type="match status" value="1"/>
</dbReference>
<dbReference type="GO" id="GO:0004672">
    <property type="term" value="F:protein kinase activity"/>
    <property type="evidence" value="ECO:0007669"/>
    <property type="project" value="InterPro"/>
</dbReference>
<dbReference type="Pfam" id="PF17667">
    <property type="entry name" value="Pkinase_fungal"/>
    <property type="match status" value="1"/>
</dbReference>
<sequence length="477" mass="54855">MEGLWVGFISPADILQEFLPESKRLPPRQSRRLFGRSLEQTAETATNTKGDFQVQFITNSKLIPGFQIVDPSDNPRIKSRNDGPTGTNLLMYAHNVNWKDNGTKFDKLELNLKLMSSLSGDPFHDPEDSTGRTKWISESERGEKCLGQLAEFATEWCSRQHRTFAFTILIFGRYARFIRWDRAGAVVSGKFDYTEQSQYLIDFLWRFVHLAPECRGKDTTVRDPTPEEEQIATDKLAEWKEPGSDNGLIVYCILDGRLKREFIGWDSTDGQPLTGRATRACPVWDIQQESICFLKDSWRETYRETESGILRWLNFKEVRHVPTLICGGDIYQRTTLSQVFAATEFQNEYGINEQIHHRFVVDVVGRPLCLFKSSHLLVMAVLQAYIGYMDAFRKCGVLHCDISEGNIMFDENWNGVLIDWDLAELHHGGNTTEMAGSHYRMGTRQFMSALSLIYPEKPHSLQDDIESFLWVIIYCIL</sequence>
<organism evidence="2 3">
    <name type="scientific">Collybia nuda</name>
    <dbReference type="NCBI Taxonomy" id="64659"/>
    <lineage>
        <taxon>Eukaryota</taxon>
        <taxon>Fungi</taxon>
        <taxon>Dikarya</taxon>
        <taxon>Basidiomycota</taxon>
        <taxon>Agaricomycotina</taxon>
        <taxon>Agaricomycetes</taxon>
        <taxon>Agaricomycetidae</taxon>
        <taxon>Agaricales</taxon>
        <taxon>Tricholomatineae</taxon>
        <taxon>Clitocybaceae</taxon>
        <taxon>Collybia</taxon>
    </lineage>
</organism>
<dbReference type="SUPFAM" id="SSF56112">
    <property type="entry name" value="Protein kinase-like (PK-like)"/>
    <property type="match status" value="1"/>
</dbReference>
<dbReference type="PANTHER" id="PTHR38248">
    <property type="entry name" value="FUNK1 6"/>
    <property type="match status" value="1"/>
</dbReference>
<reference evidence="2" key="1">
    <citation type="submission" date="2020-11" db="EMBL/GenBank/DDBJ databases">
        <authorList>
            <consortium name="DOE Joint Genome Institute"/>
            <person name="Ahrendt S."/>
            <person name="Riley R."/>
            <person name="Andreopoulos W."/>
            <person name="Labutti K."/>
            <person name="Pangilinan J."/>
            <person name="Ruiz-Duenas F.J."/>
            <person name="Barrasa J.M."/>
            <person name="Sanchez-Garcia M."/>
            <person name="Camarero S."/>
            <person name="Miyauchi S."/>
            <person name="Serrano A."/>
            <person name="Linde D."/>
            <person name="Babiker R."/>
            <person name="Drula E."/>
            <person name="Ayuso-Fernandez I."/>
            <person name="Pacheco R."/>
            <person name="Padilla G."/>
            <person name="Ferreira P."/>
            <person name="Barriuso J."/>
            <person name="Kellner H."/>
            <person name="Castanera R."/>
            <person name="Alfaro M."/>
            <person name="Ramirez L."/>
            <person name="Pisabarro A.G."/>
            <person name="Kuo A."/>
            <person name="Tritt A."/>
            <person name="Lipzen A."/>
            <person name="He G."/>
            <person name="Yan M."/>
            <person name="Ng V."/>
            <person name="Cullen D."/>
            <person name="Martin F."/>
            <person name="Rosso M.-N."/>
            <person name="Henrissat B."/>
            <person name="Hibbett D."/>
            <person name="Martinez A.T."/>
            <person name="Grigoriev I.V."/>
        </authorList>
    </citation>
    <scope>NUCLEOTIDE SEQUENCE</scope>
    <source>
        <strain evidence="2">CBS 247.69</strain>
    </source>
</reference>
<dbReference type="GO" id="GO:0005524">
    <property type="term" value="F:ATP binding"/>
    <property type="evidence" value="ECO:0007669"/>
    <property type="project" value="InterPro"/>
</dbReference>
<gene>
    <name evidence="2" type="ORF">BDZ94DRAFT_1298085</name>
</gene>
<protein>
    <recommendedName>
        <fullName evidence="1">Protein kinase domain-containing protein</fullName>
    </recommendedName>
</protein>
<dbReference type="InterPro" id="IPR011009">
    <property type="entry name" value="Kinase-like_dom_sf"/>
</dbReference>
<dbReference type="Proteomes" id="UP000807353">
    <property type="component" value="Unassembled WGS sequence"/>
</dbReference>
<dbReference type="AlphaFoldDB" id="A0A9P6CJU7"/>
<evidence type="ECO:0000313" key="3">
    <source>
        <dbReference type="Proteomes" id="UP000807353"/>
    </source>
</evidence>
<feature type="domain" description="Protein kinase" evidence="1">
    <location>
        <begin position="236"/>
        <end position="477"/>
    </location>
</feature>
<dbReference type="OrthoDB" id="5592585at2759"/>
<dbReference type="PROSITE" id="PS50011">
    <property type="entry name" value="PROTEIN_KINASE_DOM"/>
    <property type="match status" value="1"/>
</dbReference>
<name>A0A9P6CJU7_9AGAR</name>
<dbReference type="InterPro" id="IPR040976">
    <property type="entry name" value="Pkinase_fungal"/>
</dbReference>
<accession>A0A9P6CJU7</accession>
<dbReference type="InterPro" id="IPR000719">
    <property type="entry name" value="Prot_kinase_dom"/>
</dbReference>
<evidence type="ECO:0000313" key="2">
    <source>
        <dbReference type="EMBL" id="KAF9463163.1"/>
    </source>
</evidence>